<dbReference type="PROSITE" id="PS00197">
    <property type="entry name" value="2FE2S_FER_1"/>
    <property type="match status" value="1"/>
</dbReference>
<gene>
    <name evidence="2" type="ORF">RINTU1_00330</name>
</gene>
<feature type="domain" description="2Fe-2S ferredoxin-type" evidence="1">
    <location>
        <begin position="4"/>
        <end position="86"/>
    </location>
</feature>
<dbReference type="InterPro" id="IPR052353">
    <property type="entry name" value="Benzoxazolinone_Detox_Enz"/>
</dbReference>
<dbReference type="SUPFAM" id="SSF54292">
    <property type="entry name" value="2Fe-2S ferredoxin-like"/>
    <property type="match status" value="1"/>
</dbReference>
<dbReference type="AlphaFoldDB" id="A0A6L2ZL71"/>
<sequence length="86" mass="9708">MTKSTISLGKRDVKLDYPADSNNLLEVLEQHQIPVEYQCRSGYCGSCRLTLLKGEVDYLVSPLAFIQHNEILACCCYPRGDIEIDL</sequence>
<dbReference type="CDD" id="cd00207">
    <property type="entry name" value="fer2"/>
    <property type="match status" value="1"/>
</dbReference>
<proteinExistence type="predicted"/>
<organism evidence="2 3">
    <name type="scientific">Candidatus Regiella insecticola</name>
    <dbReference type="NCBI Taxonomy" id="138073"/>
    <lineage>
        <taxon>Bacteria</taxon>
        <taxon>Pseudomonadati</taxon>
        <taxon>Pseudomonadota</taxon>
        <taxon>Gammaproteobacteria</taxon>
        <taxon>Enterobacterales</taxon>
        <taxon>Enterobacteriaceae</taxon>
        <taxon>aphid secondary symbionts</taxon>
        <taxon>Candidatus Regiella</taxon>
    </lineage>
</organism>
<comment type="caution">
    <text evidence="2">The sequence shown here is derived from an EMBL/GenBank/DDBJ whole genome shotgun (WGS) entry which is preliminary data.</text>
</comment>
<dbReference type="RefSeq" id="WP_176487002.1">
    <property type="nucleotide sequence ID" value="NZ_BLXO01000001.1"/>
</dbReference>
<dbReference type="PROSITE" id="PS51085">
    <property type="entry name" value="2FE2S_FER_2"/>
    <property type="match status" value="1"/>
</dbReference>
<reference evidence="2 3" key="1">
    <citation type="submission" date="2020-06" db="EMBL/GenBank/DDBJ databases">
        <title>The genome sequence of Candidatus Regiella insecticola strain Tut.</title>
        <authorList>
            <person name="Nikoh N."/>
            <person name="Tsuchida T."/>
            <person name="Koga R."/>
            <person name="Oshima K."/>
            <person name="Hattori M."/>
            <person name="Fukatsu T."/>
        </authorList>
    </citation>
    <scope>NUCLEOTIDE SEQUENCE [LARGE SCALE GENOMIC DNA]</scope>
    <source>
        <strain evidence="2 3">Tut</strain>
    </source>
</reference>
<dbReference type="GO" id="GO:0051537">
    <property type="term" value="F:2 iron, 2 sulfur cluster binding"/>
    <property type="evidence" value="ECO:0007669"/>
    <property type="project" value="InterPro"/>
</dbReference>
<dbReference type="Pfam" id="PF00111">
    <property type="entry name" value="Fer2"/>
    <property type="match status" value="1"/>
</dbReference>
<dbReference type="InterPro" id="IPR006058">
    <property type="entry name" value="2Fe2S_fd_BS"/>
</dbReference>
<dbReference type="Proteomes" id="UP000504714">
    <property type="component" value="Unassembled WGS sequence"/>
</dbReference>
<dbReference type="PANTHER" id="PTHR30212:SF2">
    <property type="entry name" value="PROTEIN YIIM"/>
    <property type="match status" value="1"/>
</dbReference>
<dbReference type="InterPro" id="IPR001041">
    <property type="entry name" value="2Fe-2S_ferredoxin-type"/>
</dbReference>
<dbReference type="EMBL" id="BLXO01000001">
    <property type="protein sequence ID" value="GFN45055.1"/>
    <property type="molecule type" value="Genomic_DNA"/>
</dbReference>
<dbReference type="InterPro" id="IPR012675">
    <property type="entry name" value="Beta-grasp_dom_sf"/>
</dbReference>
<name>A0A6L2ZL71_9ENTR</name>
<protein>
    <submittedName>
        <fullName evidence="2">2Fe-2S iron-sulfur cluster binding domain protein</fullName>
    </submittedName>
</protein>
<evidence type="ECO:0000313" key="3">
    <source>
        <dbReference type="Proteomes" id="UP000504714"/>
    </source>
</evidence>
<dbReference type="PANTHER" id="PTHR30212">
    <property type="entry name" value="PROTEIN YIIM"/>
    <property type="match status" value="1"/>
</dbReference>
<dbReference type="Gene3D" id="3.10.20.30">
    <property type="match status" value="1"/>
</dbReference>
<dbReference type="InterPro" id="IPR036010">
    <property type="entry name" value="2Fe-2S_ferredoxin-like_sf"/>
</dbReference>
<evidence type="ECO:0000259" key="1">
    <source>
        <dbReference type="PROSITE" id="PS51085"/>
    </source>
</evidence>
<dbReference type="NCBIfam" id="NF007985">
    <property type="entry name" value="PRK10713.1"/>
    <property type="match status" value="1"/>
</dbReference>
<accession>A0A6L2ZL71</accession>
<evidence type="ECO:0000313" key="2">
    <source>
        <dbReference type="EMBL" id="GFN45055.1"/>
    </source>
</evidence>